<sequence>MKTLGFFITINTNTLHATEIRTQTYLPPPSPPIEWGCILIGRRALCPSTASPLI</sequence>
<name>A0A0E9W6W7_ANGAN</name>
<organism evidence="1">
    <name type="scientific">Anguilla anguilla</name>
    <name type="common">European freshwater eel</name>
    <name type="synonym">Muraena anguilla</name>
    <dbReference type="NCBI Taxonomy" id="7936"/>
    <lineage>
        <taxon>Eukaryota</taxon>
        <taxon>Metazoa</taxon>
        <taxon>Chordata</taxon>
        <taxon>Craniata</taxon>
        <taxon>Vertebrata</taxon>
        <taxon>Euteleostomi</taxon>
        <taxon>Actinopterygii</taxon>
        <taxon>Neopterygii</taxon>
        <taxon>Teleostei</taxon>
        <taxon>Anguilliformes</taxon>
        <taxon>Anguillidae</taxon>
        <taxon>Anguilla</taxon>
    </lineage>
</organism>
<evidence type="ECO:0000313" key="1">
    <source>
        <dbReference type="EMBL" id="JAH86097.1"/>
    </source>
</evidence>
<dbReference type="AlphaFoldDB" id="A0A0E9W6W7"/>
<proteinExistence type="predicted"/>
<dbReference type="EMBL" id="GBXM01022480">
    <property type="protein sequence ID" value="JAH86097.1"/>
    <property type="molecule type" value="Transcribed_RNA"/>
</dbReference>
<reference evidence="1" key="2">
    <citation type="journal article" date="2015" name="Fish Shellfish Immunol.">
        <title>Early steps in the European eel (Anguilla anguilla)-Vibrio vulnificus interaction in the gills: Role of the RtxA13 toxin.</title>
        <authorList>
            <person name="Callol A."/>
            <person name="Pajuelo D."/>
            <person name="Ebbesson L."/>
            <person name="Teles M."/>
            <person name="MacKenzie S."/>
            <person name="Amaro C."/>
        </authorList>
    </citation>
    <scope>NUCLEOTIDE SEQUENCE</scope>
</reference>
<reference evidence="1" key="1">
    <citation type="submission" date="2014-11" db="EMBL/GenBank/DDBJ databases">
        <authorList>
            <person name="Amaro Gonzalez C."/>
        </authorList>
    </citation>
    <scope>NUCLEOTIDE SEQUENCE</scope>
</reference>
<protein>
    <submittedName>
        <fullName evidence="1">Uncharacterized protein</fullName>
    </submittedName>
</protein>
<accession>A0A0E9W6W7</accession>